<dbReference type="AlphaFoldDB" id="A0AAW2D9G6"/>
<dbReference type="GO" id="GO:0046872">
    <property type="term" value="F:metal ion binding"/>
    <property type="evidence" value="ECO:0007669"/>
    <property type="project" value="UniProtKB-KW"/>
</dbReference>
<evidence type="ECO:0000256" key="4">
    <source>
        <dbReference type="ARBA" id="ARBA00022722"/>
    </source>
</evidence>
<dbReference type="Pfam" id="PF13359">
    <property type="entry name" value="DDE_Tnp_4"/>
    <property type="match status" value="1"/>
</dbReference>
<gene>
    <name evidence="10" type="ORF">SO802_008732</name>
</gene>
<dbReference type="PANTHER" id="PTHR22930:SF221">
    <property type="entry name" value="NUCLEASE HARBI1"/>
    <property type="match status" value="1"/>
</dbReference>
<evidence type="ECO:0000256" key="6">
    <source>
        <dbReference type="ARBA" id="ARBA00022801"/>
    </source>
</evidence>
<comment type="caution">
    <text evidence="10">The sequence shown here is derived from an EMBL/GenBank/DDBJ whole genome shotgun (WGS) entry which is preliminary data.</text>
</comment>
<reference evidence="10 11" key="1">
    <citation type="submission" date="2024-01" db="EMBL/GenBank/DDBJ databases">
        <title>A telomere-to-telomere, gap-free genome of sweet tea (Lithocarpus litseifolius).</title>
        <authorList>
            <person name="Zhou J."/>
        </authorList>
    </citation>
    <scope>NUCLEOTIDE SEQUENCE [LARGE SCALE GENOMIC DNA]</scope>
    <source>
        <strain evidence="10">Zhou-2022a</strain>
        <tissue evidence="10">Leaf</tissue>
    </source>
</reference>
<name>A0AAW2D9G6_9ROSI</name>
<evidence type="ECO:0000256" key="7">
    <source>
        <dbReference type="ARBA" id="ARBA00023242"/>
    </source>
</evidence>
<evidence type="ECO:0000256" key="2">
    <source>
        <dbReference type="ARBA" id="ARBA00004123"/>
    </source>
</evidence>
<evidence type="ECO:0008006" key="12">
    <source>
        <dbReference type="Google" id="ProtNLM"/>
    </source>
</evidence>
<feature type="non-terminal residue" evidence="10">
    <location>
        <position position="1"/>
    </location>
</feature>
<evidence type="ECO:0000259" key="8">
    <source>
        <dbReference type="Pfam" id="PF13359"/>
    </source>
</evidence>
<dbReference type="EMBL" id="JAZDWU010000003">
    <property type="protein sequence ID" value="KAL0007230.1"/>
    <property type="molecule type" value="Genomic_DNA"/>
</dbReference>
<evidence type="ECO:0000256" key="1">
    <source>
        <dbReference type="ARBA" id="ARBA00001968"/>
    </source>
</evidence>
<accession>A0AAW2D9G6</accession>
<keyword evidence="11" id="KW-1185">Reference proteome</keyword>
<keyword evidence="7" id="KW-0539">Nucleus</keyword>
<dbReference type="GO" id="GO:0016787">
    <property type="term" value="F:hydrolase activity"/>
    <property type="evidence" value="ECO:0007669"/>
    <property type="project" value="UniProtKB-KW"/>
</dbReference>
<comment type="similarity">
    <text evidence="3">Belongs to the HARBI1 family.</text>
</comment>
<evidence type="ECO:0000313" key="10">
    <source>
        <dbReference type="EMBL" id="KAL0007230.1"/>
    </source>
</evidence>
<dbReference type="Proteomes" id="UP001459277">
    <property type="component" value="Unassembled WGS sequence"/>
</dbReference>
<feature type="non-terminal residue" evidence="10">
    <location>
        <position position="251"/>
    </location>
</feature>
<feature type="domain" description="DUF8040" evidence="9">
    <location>
        <begin position="52"/>
        <end position="140"/>
    </location>
</feature>
<dbReference type="GO" id="GO:0005634">
    <property type="term" value="C:nucleus"/>
    <property type="evidence" value="ECO:0007669"/>
    <property type="project" value="UniProtKB-SubCell"/>
</dbReference>
<keyword evidence="4" id="KW-0540">Nuclease</keyword>
<comment type="cofactor">
    <cofactor evidence="1">
        <name>a divalent metal cation</name>
        <dbReference type="ChEBI" id="CHEBI:60240"/>
    </cofactor>
</comment>
<dbReference type="InterPro" id="IPR045249">
    <property type="entry name" value="HARBI1-like"/>
</dbReference>
<feature type="domain" description="DDE Tnp4" evidence="8">
    <location>
        <begin position="180"/>
        <end position="243"/>
    </location>
</feature>
<dbReference type="PANTHER" id="PTHR22930">
    <property type="match status" value="1"/>
</dbReference>
<sequence length="251" mass="29513">VIHMDYNDYIDNSDYDVEYDDELYDFVVARCHVAVHIILKYIDKQPCRDFDQTGYKWLMNCLTGNEAKCHQMFKMKPYVFLQLCNVLQHRLRHTRHIRLEELISICLMILGQGTCNGLVQERFQHSSETIHRHFHRVIKHLNIMSIDIIKASNHTFSEVPRYIQQNPLYMPHFQDCIGAIDGTYIQVVIGGDKKTPYYNRKVVTSFNMMAVCDFDLLFTYVMAGWEGVAHDTRIFLDSIHQQSVNFSKPPL</sequence>
<keyword evidence="5" id="KW-0479">Metal-binding</keyword>
<comment type="subcellular location">
    <subcellularLocation>
        <location evidence="2">Nucleus</location>
    </subcellularLocation>
</comment>
<dbReference type="InterPro" id="IPR058353">
    <property type="entry name" value="DUF8040"/>
</dbReference>
<protein>
    <recommendedName>
        <fullName evidence="12">DDE Tnp4 domain-containing protein</fullName>
    </recommendedName>
</protein>
<proteinExistence type="inferred from homology"/>
<evidence type="ECO:0000256" key="5">
    <source>
        <dbReference type="ARBA" id="ARBA00022723"/>
    </source>
</evidence>
<evidence type="ECO:0000256" key="3">
    <source>
        <dbReference type="ARBA" id="ARBA00006958"/>
    </source>
</evidence>
<evidence type="ECO:0000313" key="11">
    <source>
        <dbReference type="Proteomes" id="UP001459277"/>
    </source>
</evidence>
<dbReference type="Pfam" id="PF26138">
    <property type="entry name" value="DUF8040"/>
    <property type="match status" value="1"/>
</dbReference>
<evidence type="ECO:0000259" key="9">
    <source>
        <dbReference type="Pfam" id="PF26138"/>
    </source>
</evidence>
<dbReference type="GO" id="GO:0004518">
    <property type="term" value="F:nuclease activity"/>
    <property type="evidence" value="ECO:0007669"/>
    <property type="project" value="UniProtKB-KW"/>
</dbReference>
<dbReference type="InterPro" id="IPR027806">
    <property type="entry name" value="HARBI1_dom"/>
</dbReference>
<organism evidence="10 11">
    <name type="scientific">Lithocarpus litseifolius</name>
    <dbReference type="NCBI Taxonomy" id="425828"/>
    <lineage>
        <taxon>Eukaryota</taxon>
        <taxon>Viridiplantae</taxon>
        <taxon>Streptophyta</taxon>
        <taxon>Embryophyta</taxon>
        <taxon>Tracheophyta</taxon>
        <taxon>Spermatophyta</taxon>
        <taxon>Magnoliopsida</taxon>
        <taxon>eudicotyledons</taxon>
        <taxon>Gunneridae</taxon>
        <taxon>Pentapetalae</taxon>
        <taxon>rosids</taxon>
        <taxon>fabids</taxon>
        <taxon>Fagales</taxon>
        <taxon>Fagaceae</taxon>
        <taxon>Lithocarpus</taxon>
    </lineage>
</organism>
<keyword evidence="6" id="KW-0378">Hydrolase</keyword>